<keyword evidence="10" id="KW-1185">Reference proteome</keyword>
<comment type="caution">
    <text evidence="9">The sequence shown here is derived from an EMBL/GenBank/DDBJ whole genome shotgun (WGS) entry which is preliminary data.</text>
</comment>
<keyword evidence="2" id="KW-0067">ATP-binding</keyword>
<dbReference type="SMART" id="SM00448">
    <property type="entry name" value="REC"/>
    <property type="match status" value="1"/>
</dbReference>
<name>A0A4R6FL64_9SPHN</name>
<dbReference type="OrthoDB" id="9154941at2"/>
<evidence type="ECO:0000256" key="2">
    <source>
        <dbReference type="ARBA" id="ARBA00022840"/>
    </source>
</evidence>
<dbReference type="AlphaFoldDB" id="A0A4R6FL64"/>
<dbReference type="PROSITE" id="PS50045">
    <property type="entry name" value="SIGMA54_INTERACT_4"/>
    <property type="match status" value="1"/>
</dbReference>
<keyword evidence="1" id="KW-0547">Nucleotide-binding</keyword>
<evidence type="ECO:0000256" key="3">
    <source>
        <dbReference type="ARBA" id="ARBA00023012"/>
    </source>
</evidence>
<keyword evidence="3" id="KW-0902">Two-component regulatory system</keyword>
<dbReference type="PRINTS" id="PR01590">
    <property type="entry name" value="HTHFIS"/>
</dbReference>
<protein>
    <submittedName>
        <fullName evidence="9">DNA-binding NtrC family response regulator</fullName>
    </submittedName>
</protein>
<evidence type="ECO:0000259" key="8">
    <source>
        <dbReference type="PROSITE" id="PS50110"/>
    </source>
</evidence>
<evidence type="ECO:0000256" key="5">
    <source>
        <dbReference type="ARBA" id="ARBA00023163"/>
    </source>
</evidence>
<dbReference type="InterPro" id="IPR002197">
    <property type="entry name" value="HTH_Fis"/>
</dbReference>
<dbReference type="Proteomes" id="UP000295493">
    <property type="component" value="Unassembled WGS sequence"/>
</dbReference>
<accession>A0A4R6FL64</accession>
<evidence type="ECO:0000313" key="9">
    <source>
        <dbReference type="EMBL" id="TDN82203.1"/>
    </source>
</evidence>
<dbReference type="Pfam" id="PF02954">
    <property type="entry name" value="HTH_8"/>
    <property type="match status" value="1"/>
</dbReference>
<evidence type="ECO:0000313" key="10">
    <source>
        <dbReference type="Proteomes" id="UP000295493"/>
    </source>
</evidence>
<keyword evidence="6" id="KW-0597">Phosphoprotein</keyword>
<feature type="domain" description="Response regulatory" evidence="8">
    <location>
        <begin position="18"/>
        <end position="137"/>
    </location>
</feature>
<dbReference type="InterPro" id="IPR002078">
    <property type="entry name" value="Sigma_54_int"/>
</dbReference>
<keyword evidence="5" id="KW-0804">Transcription</keyword>
<feature type="domain" description="Sigma-54 factor interaction" evidence="7">
    <location>
        <begin position="157"/>
        <end position="351"/>
    </location>
</feature>
<dbReference type="Gene3D" id="1.10.10.60">
    <property type="entry name" value="Homeodomain-like"/>
    <property type="match status" value="1"/>
</dbReference>
<dbReference type="EMBL" id="SNWD01000006">
    <property type="protein sequence ID" value="TDN82203.1"/>
    <property type="molecule type" value="Genomic_DNA"/>
</dbReference>
<dbReference type="Pfam" id="PF00072">
    <property type="entry name" value="Response_reg"/>
    <property type="match status" value="1"/>
</dbReference>
<evidence type="ECO:0000256" key="6">
    <source>
        <dbReference type="PROSITE-ProRule" id="PRU00169"/>
    </source>
</evidence>
<dbReference type="InterPro" id="IPR058031">
    <property type="entry name" value="AAA_lid_NorR"/>
</dbReference>
<evidence type="ECO:0000256" key="1">
    <source>
        <dbReference type="ARBA" id="ARBA00022741"/>
    </source>
</evidence>
<keyword evidence="9" id="KW-0238">DNA-binding</keyword>
<dbReference type="SUPFAM" id="SSF52172">
    <property type="entry name" value="CheY-like"/>
    <property type="match status" value="1"/>
</dbReference>
<organism evidence="9 10">
    <name type="scientific">Stakelama pacifica</name>
    <dbReference type="NCBI Taxonomy" id="517720"/>
    <lineage>
        <taxon>Bacteria</taxon>
        <taxon>Pseudomonadati</taxon>
        <taxon>Pseudomonadota</taxon>
        <taxon>Alphaproteobacteria</taxon>
        <taxon>Sphingomonadales</taxon>
        <taxon>Sphingomonadaceae</taxon>
        <taxon>Stakelama</taxon>
    </lineage>
</organism>
<sequence length="426" mass="45585">MECPIPNSLPALSTGPVRILFVDDDSDIVAAAGLVARRHGMSLTGAGNPEAAWSLLAERAFDVILLDLNFARGQTSGEAGFRMLADLMATDPRRVVIVVTGHSGINVAVEAMRGGASDFVIKPWSNDALAEKLKRGAALAGARRAAGGDGAGEPALLLGDDPAIERVRRMIARIGATSASVLVLGNAGSGKSLTVDLLRRQRAGEDAPWVEIGMHDAITIAVLEEALRASRGGTLVLDRVEQVPRSVQPFLAGQLGGRRVLAMARDDRQGVRAALDADLLARLNTIEIELPRLAERGEDKLLLARHFADRFARRHAIVPRPISEEAARAILADDWPDDVRGLCQAIERAVLLAEGERIEIADLALGDSGHGDVRPRAAAADLNLDRAEKQLIEAALDRHRFNISRAADELGLTRAALYRRMAKHGL</sequence>
<dbReference type="GO" id="GO:0043565">
    <property type="term" value="F:sequence-specific DNA binding"/>
    <property type="evidence" value="ECO:0007669"/>
    <property type="project" value="InterPro"/>
</dbReference>
<dbReference type="GO" id="GO:0006355">
    <property type="term" value="P:regulation of DNA-templated transcription"/>
    <property type="evidence" value="ECO:0007669"/>
    <property type="project" value="InterPro"/>
</dbReference>
<dbReference type="PROSITE" id="PS50110">
    <property type="entry name" value="RESPONSE_REGULATORY"/>
    <property type="match status" value="1"/>
</dbReference>
<dbReference type="GO" id="GO:0000160">
    <property type="term" value="P:phosphorelay signal transduction system"/>
    <property type="evidence" value="ECO:0007669"/>
    <property type="project" value="UniProtKB-KW"/>
</dbReference>
<dbReference type="PANTHER" id="PTHR32071">
    <property type="entry name" value="TRANSCRIPTIONAL REGULATORY PROTEIN"/>
    <property type="match status" value="1"/>
</dbReference>
<gene>
    <name evidence="9" type="ORF">EV664_1069</name>
</gene>
<dbReference type="GO" id="GO:0005524">
    <property type="term" value="F:ATP binding"/>
    <property type="evidence" value="ECO:0007669"/>
    <property type="project" value="UniProtKB-KW"/>
</dbReference>
<dbReference type="InterPro" id="IPR009057">
    <property type="entry name" value="Homeodomain-like_sf"/>
</dbReference>
<dbReference type="Pfam" id="PF25601">
    <property type="entry name" value="AAA_lid_14"/>
    <property type="match status" value="1"/>
</dbReference>
<dbReference type="SUPFAM" id="SSF46689">
    <property type="entry name" value="Homeodomain-like"/>
    <property type="match status" value="1"/>
</dbReference>
<dbReference type="Gene3D" id="3.40.50.300">
    <property type="entry name" value="P-loop containing nucleotide triphosphate hydrolases"/>
    <property type="match status" value="1"/>
</dbReference>
<reference evidence="9 10" key="1">
    <citation type="submission" date="2019-03" db="EMBL/GenBank/DDBJ databases">
        <title>Genomic Encyclopedia of Type Strains, Phase IV (KMG-IV): sequencing the most valuable type-strain genomes for metagenomic binning, comparative biology and taxonomic classification.</title>
        <authorList>
            <person name="Goeker M."/>
        </authorList>
    </citation>
    <scope>NUCLEOTIDE SEQUENCE [LARGE SCALE GENOMIC DNA]</scope>
    <source>
        <strain evidence="9 10">DSM 25059</strain>
    </source>
</reference>
<dbReference type="InterPro" id="IPR011006">
    <property type="entry name" value="CheY-like_superfamily"/>
</dbReference>
<dbReference type="CDD" id="cd00156">
    <property type="entry name" value="REC"/>
    <property type="match status" value="1"/>
</dbReference>
<dbReference type="Pfam" id="PF14532">
    <property type="entry name" value="Sigma54_activ_2"/>
    <property type="match status" value="1"/>
</dbReference>
<feature type="modified residue" description="4-aspartylphosphate" evidence="6">
    <location>
        <position position="67"/>
    </location>
</feature>
<dbReference type="Gene3D" id="1.10.8.60">
    <property type="match status" value="1"/>
</dbReference>
<evidence type="ECO:0000256" key="4">
    <source>
        <dbReference type="ARBA" id="ARBA00023015"/>
    </source>
</evidence>
<proteinExistence type="predicted"/>
<dbReference type="Gene3D" id="3.40.50.2300">
    <property type="match status" value="1"/>
</dbReference>
<dbReference type="RefSeq" id="WP_133495592.1">
    <property type="nucleotide sequence ID" value="NZ_BMLU01000006.1"/>
</dbReference>
<dbReference type="SUPFAM" id="SSF52540">
    <property type="entry name" value="P-loop containing nucleoside triphosphate hydrolases"/>
    <property type="match status" value="1"/>
</dbReference>
<dbReference type="InterPro" id="IPR027417">
    <property type="entry name" value="P-loop_NTPase"/>
</dbReference>
<keyword evidence="4" id="KW-0805">Transcription regulation</keyword>
<dbReference type="InterPro" id="IPR001789">
    <property type="entry name" value="Sig_transdc_resp-reg_receiver"/>
</dbReference>
<evidence type="ECO:0000259" key="7">
    <source>
        <dbReference type="PROSITE" id="PS50045"/>
    </source>
</evidence>